<evidence type="ECO:0008006" key="3">
    <source>
        <dbReference type="Google" id="ProtNLM"/>
    </source>
</evidence>
<accession>A0A1D8TS21</accession>
<dbReference type="STRING" id="1458985.BJP34_12880"/>
<protein>
    <recommendedName>
        <fullName evidence="3">DUF1822 domain-containing protein</fullName>
    </recommendedName>
</protein>
<name>A0A1D8TS21_9CYAN</name>
<dbReference type="AlphaFoldDB" id="A0A1D8TS21"/>
<evidence type="ECO:0000313" key="2">
    <source>
        <dbReference type="Proteomes" id="UP000177870"/>
    </source>
</evidence>
<dbReference type="EMBL" id="CP017599">
    <property type="protein sequence ID" value="AOX00226.1"/>
    <property type="molecule type" value="Genomic_DNA"/>
</dbReference>
<sequence>MNNLTEKLAFSVPITRDWYQLAETFSQEQHEPDKAQDVYLNTLAVYAVNFYLQCLEVETDLPASDSSNPALRSLMNVSDLMVKDWGKLECRPVLPGDQVCDIPPESRQDRVGYVVVEINQASNQAKLLGFAKTALGGSLEISTIDSLEQLINQLPEPESNVVNLREWLKGNFQVGWQSVSDLLSPQLRPAFRNTEDQQQRAKPIDLFDLGLELAGNPVVLIITVRKIDTETASVRAQIYPKGEALTLPPNLKLSILTATGEVFTEVTARSNDEFIQYQFNAQQGDDFGIQVSLGEASVTERFQV</sequence>
<proteinExistence type="predicted"/>
<dbReference type="KEGG" id="mpro:BJP34_12880"/>
<dbReference type="Proteomes" id="UP000177870">
    <property type="component" value="Chromosome"/>
</dbReference>
<reference evidence="2" key="1">
    <citation type="submission" date="2016-10" db="EMBL/GenBank/DDBJ databases">
        <title>Comparative genomics uncovers the prolific and rare metabolic potential of the cyanobacterial genus Moorea.</title>
        <authorList>
            <person name="Leao T."/>
            <person name="Castelao G."/>
            <person name="Korobeynikov A."/>
            <person name="Monroe E.A."/>
            <person name="Podell S."/>
            <person name="Glukhov E."/>
            <person name="Allen E."/>
            <person name="Gerwick W.H."/>
            <person name="Gerwick L."/>
        </authorList>
    </citation>
    <scope>NUCLEOTIDE SEQUENCE [LARGE SCALE GENOMIC DNA]</scope>
    <source>
        <strain evidence="2">PAL-8-15-08-1</strain>
    </source>
</reference>
<dbReference type="Pfam" id="PF08852">
    <property type="entry name" value="DUF1822"/>
    <property type="match status" value="1"/>
</dbReference>
<dbReference type="RefSeq" id="WP_070392691.1">
    <property type="nucleotide sequence ID" value="NZ_CP017599.1"/>
</dbReference>
<evidence type="ECO:0000313" key="1">
    <source>
        <dbReference type="EMBL" id="AOX00226.1"/>
    </source>
</evidence>
<organism evidence="1 2">
    <name type="scientific">Moorena producens PAL-8-15-08-1</name>
    <dbReference type="NCBI Taxonomy" id="1458985"/>
    <lineage>
        <taxon>Bacteria</taxon>
        <taxon>Bacillati</taxon>
        <taxon>Cyanobacteriota</taxon>
        <taxon>Cyanophyceae</taxon>
        <taxon>Coleofasciculales</taxon>
        <taxon>Coleofasciculaceae</taxon>
        <taxon>Moorena</taxon>
    </lineage>
</organism>
<dbReference type="InterPro" id="IPR014951">
    <property type="entry name" value="DUF1822"/>
</dbReference>
<dbReference type="OrthoDB" id="512705at2"/>
<gene>
    <name evidence="1" type="ORF">BJP34_12880</name>
</gene>